<organism evidence="7">
    <name type="scientific">Callorhinchus milii</name>
    <name type="common">Ghost shark</name>
    <dbReference type="NCBI Taxonomy" id="7868"/>
    <lineage>
        <taxon>Eukaryota</taxon>
        <taxon>Metazoa</taxon>
        <taxon>Chordata</taxon>
        <taxon>Craniata</taxon>
        <taxon>Vertebrata</taxon>
        <taxon>Chondrichthyes</taxon>
        <taxon>Holocephali</taxon>
        <taxon>Chimaeriformes</taxon>
        <taxon>Callorhinchidae</taxon>
        <taxon>Callorhinchus</taxon>
    </lineage>
</organism>
<evidence type="ECO:0000259" key="6">
    <source>
        <dbReference type="PROSITE" id="PS50812"/>
    </source>
</evidence>
<proteinExistence type="evidence at transcript level"/>
<keyword evidence="4" id="KW-0539">Nucleus</keyword>
<dbReference type="Gene3D" id="1.20.930.10">
    <property type="entry name" value="Conserved domain common to transcription factors TFIIS, elongin A, CRSP70"/>
    <property type="match status" value="1"/>
</dbReference>
<protein>
    <submittedName>
        <fullName evidence="7">PC4 and SFRS1-interacting protein</fullName>
    </submittedName>
</protein>
<dbReference type="Pfam" id="PF11467">
    <property type="entry name" value="LEDGF"/>
    <property type="match status" value="1"/>
</dbReference>
<dbReference type="InterPro" id="IPR035441">
    <property type="entry name" value="TFIIS/LEDGF_dom_sf"/>
</dbReference>
<dbReference type="PANTHER" id="PTHR12550">
    <property type="entry name" value="HEPATOMA-DERIVED GROWTH FACTOR-RELATED"/>
    <property type="match status" value="1"/>
</dbReference>
<dbReference type="InterPro" id="IPR021567">
    <property type="entry name" value="LEDGF_IBD"/>
</dbReference>
<dbReference type="EMBL" id="JW864523">
    <property type="protein sequence ID" value="AFO97040.1"/>
    <property type="molecule type" value="mRNA"/>
</dbReference>
<evidence type="ECO:0000256" key="3">
    <source>
        <dbReference type="ARBA" id="ARBA00023054"/>
    </source>
</evidence>
<feature type="region of interest" description="Disordered" evidence="5">
    <location>
        <begin position="97"/>
        <end position="350"/>
    </location>
</feature>
<feature type="domain" description="PWWP" evidence="6">
    <location>
        <begin position="7"/>
        <end position="64"/>
    </location>
</feature>
<comment type="subcellular location">
    <subcellularLocation>
        <location evidence="1">Nucleus</location>
    </subcellularLocation>
</comment>
<feature type="compositionally biased region" description="Basic and acidic residues" evidence="5">
    <location>
        <begin position="214"/>
        <end position="274"/>
    </location>
</feature>
<name>V9KFG8_CALMI</name>
<evidence type="ECO:0000256" key="1">
    <source>
        <dbReference type="ARBA" id="ARBA00004123"/>
    </source>
</evidence>
<dbReference type="AlphaFoldDB" id="V9KFG8"/>
<feature type="compositionally biased region" description="Basic residues" evidence="5">
    <location>
        <begin position="155"/>
        <end position="165"/>
    </location>
</feature>
<feature type="region of interest" description="Disordered" evidence="5">
    <location>
        <begin position="463"/>
        <end position="574"/>
    </location>
</feature>
<dbReference type="Gene3D" id="2.30.30.140">
    <property type="match status" value="1"/>
</dbReference>
<feature type="compositionally biased region" description="Basic and acidic residues" evidence="5">
    <location>
        <begin position="463"/>
        <end position="491"/>
    </location>
</feature>
<sequence length="574" mass="65564">MAREYKAGELIFAKMKGYPHWPARIDDFADGAVKSSTNKYPIFFFGTHETAFLGPRDIFPYEENKDKYGKPNKRKGFNEGLWEVENNPTVKFLGHQGLNKRARKLSTEKDGEEVKQASDLNLGKEELDAGGLPEFDKRSDEEVAPNKVELETPKKGAKRGRKRKVDKIDAASESEEPEKQSAKQKKQVLPVETKTPKPRGRRPKMVMVVPPARSGDESESGREDKAEEKKAPEEKRKKQPEQKKVKEEEEKKEKKGEKLKREPAKKEPKKDVEPKRRRNAKAKSSSESDGEEPEDDDEEERSKKTKWNAANRRNLMKKQNEKDQDEKLRKMEENKDEQQPKEDKEGKIDEKLNFKKIEKKREMSMESRLHKLHGEIKLSLKIDKPDVKKCIEALDELASLQVTPQHLQKHSELIATLKKIRHYKASQDIMFKADMIYNKFKSMFLVGEGDSVITQVLNKSLAEQRQHEEAVRAREQERKADLMETNKKDNAEEQASDPQAVNGEVVSQEAENGHSLKGVEGQQVAGDEKKKRGQDGLQSAQNRELDLPDSSQSAKQLAAEAEVSQTARAAATEH</sequence>
<dbReference type="PANTHER" id="PTHR12550:SF70">
    <property type="entry name" value="JIL-1 ANCHORING AND STABILIZING PROTEIN, ISOFORM A"/>
    <property type="match status" value="1"/>
</dbReference>
<accession>V9KFG8</accession>
<evidence type="ECO:0000256" key="4">
    <source>
        <dbReference type="ARBA" id="ARBA00023242"/>
    </source>
</evidence>
<dbReference type="SUPFAM" id="SSF140576">
    <property type="entry name" value="HIV integrase-binding domain"/>
    <property type="match status" value="1"/>
</dbReference>
<feature type="compositionally biased region" description="Basic and acidic residues" evidence="5">
    <location>
        <begin position="105"/>
        <end position="127"/>
    </location>
</feature>
<dbReference type="PROSITE" id="PS50812">
    <property type="entry name" value="PWWP"/>
    <property type="match status" value="1"/>
</dbReference>
<feature type="compositionally biased region" description="Basic and acidic residues" evidence="5">
    <location>
        <begin position="318"/>
        <end position="350"/>
    </location>
</feature>
<dbReference type="SUPFAM" id="SSF63748">
    <property type="entry name" value="Tudor/PWWP/MBT"/>
    <property type="match status" value="1"/>
</dbReference>
<evidence type="ECO:0000313" key="7">
    <source>
        <dbReference type="EMBL" id="AFO97040.1"/>
    </source>
</evidence>
<dbReference type="InterPro" id="IPR036218">
    <property type="entry name" value="HIVI-bd_sf"/>
</dbReference>
<dbReference type="Pfam" id="PF00855">
    <property type="entry name" value="PWWP"/>
    <property type="match status" value="1"/>
</dbReference>
<dbReference type="GO" id="GO:0005634">
    <property type="term" value="C:nucleus"/>
    <property type="evidence" value="ECO:0007669"/>
    <property type="project" value="UniProtKB-SubCell"/>
</dbReference>
<evidence type="ECO:0000256" key="5">
    <source>
        <dbReference type="SAM" id="MobiDB-lite"/>
    </source>
</evidence>
<dbReference type="FunFam" id="2.30.30.140:FF:000017">
    <property type="entry name" value="hepatoma-derived growth factor isoform X1"/>
    <property type="match status" value="1"/>
</dbReference>
<dbReference type="SMART" id="SM00293">
    <property type="entry name" value="PWWP"/>
    <property type="match status" value="1"/>
</dbReference>
<dbReference type="InterPro" id="IPR000313">
    <property type="entry name" value="PWWP_dom"/>
</dbReference>
<dbReference type="CDD" id="cd20151">
    <property type="entry name" value="PWWP_PSIP"/>
    <property type="match status" value="1"/>
</dbReference>
<reference evidence="7" key="1">
    <citation type="journal article" date="2014" name="Nature">
        <title>Elephant shark genome provides unique insights into gnathostome evolution.</title>
        <authorList>
            <consortium name="International Elephant Shark Genome Sequencing Consortium"/>
            <person name="Venkatesh B."/>
            <person name="Lee A.P."/>
            <person name="Ravi V."/>
            <person name="Maurya A.K."/>
            <person name="Lian M.M."/>
            <person name="Swann J.B."/>
            <person name="Ohta Y."/>
            <person name="Flajnik M.F."/>
            <person name="Sutoh Y."/>
            <person name="Kasahara M."/>
            <person name="Hoon S."/>
            <person name="Gangu V."/>
            <person name="Roy S.W."/>
            <person name="Irimia M."/>
            <person name="Korzh V."/>
            <person name="Kondrychyn I."/>
            <person name="Lim Z.W."/>
            <person name="Tay B.H."/>
            <person name="Tohari S."/>
            <person name="Kong K.W."/>
            <person name="Ho S."/>
            <person name="Lorente-Galdos B."/>
            <person name="Quilez J."/>
            <person name="Marques-Bonet T."/>
            <person name="Raney B.J."/>
            <person name="Ingham P.W."/>
            <person name="Tay A."/>
            <person name="Hillier L.W."/>
            <person name="Minx P."/>
            <person name="Boehm T."/>
            <person name="Wilson R.K."/>
            <person name="Brenner S."/>
            <person name="Warren W.C."/>
        </authorList>
    </citation>
    <scope>NUCLEOTIDE SEQUENCE</scope>
    <source>
        <tissue evidence="7">Heart</tissue>
    </source>
</reference>
<comment type="similarity">
    <text evidence="2">Belongs to the HDGF family.</text>
</comment>
<evidence type="ECO:0000256" key="2">
    <source>
        <dbReference type="ARBA" id="ARBA00005309"/>
    </source>
</evidence>
<keyword evidence="3" id="KW-0175">Coiled coil</keyword>
<feature type="compositionally biased region" description="Acidic residues" evidence="5">
    <location>
        <begin position="288"/>
        <end position="299"/>
    </location>
</feature>